<evidence type="ECO:0000256" key="2">
    <source>
        <dbReference type="SAM" id="Phobius"/>
    </source>
</evidence>
<reference evidence="4 5" key="1">
    <citation type="submission" date="2021-05" db="EMBL/GenBank/DDBJ databases">
        <title>Kineosporia and Streptomyces sp. nov. two new marine actinobacteria isolated from Coral.</title>
        <authorList>
            <person name="Buangrab K."/>
            <person name="Sutthacheep M."/>
            <person name="Yeemin T."/>
            <person name="Harunari E."/>
            <person name="Igarashi Y."/>
            <person name="Kanchanasin P."/>
            <person name="Tanasupawat S."/>
            <person name="Phongsopitanun W."/>
        </authorList>
    </citation>
    <scope>NUCLEOTIDE SEQUENCE [LARGE SCALE GENOMIC DNA]</scope>
    <source>
        <strain evidence="4 5">J2-2</strain>
    </source>
</reference>
<name>A0ABS5T8D1_9ACTN</name>
<keyword evidence="3" id="KW-0732">Signal</keyword>
<feature type="transmembrane region" description="Helical" evidence="2">
    <location>
        <begin position="370"/>
        <end position="399"/>
    </location>
</feature>
<comment type="caution">
    <text evidence="4">The sequence shown here is derived from an EMBL/GenBank/DDBJ whole genome shotgun (WGS) entry which is preliminary data.</text>
</comment>
<feature type="signal peptide" evidence="3">
    <location>
        <begin position="1"/>
        <end position="24"/>
    </location>
</feature>
<feature type="transmembrane region" description="Helical" evidence="2">
    <location>
        <begin position="191"/>
        <end position="208"/>
    </location>
</feature>
<keyword evidence="5" id="KW-1185">Reference proteome</keyword>
<protein>
    <recommendedName>
        <fullName evidence="6">TrbL/VirB6 plasmid conjugal transfer protein</fullName>
    </recommendedName>
</protein>
<dbReference type="PANTHER" id="PTHR12460:SF38">
    <property type="entry name" value="KINETOPLAST-ASSOCIATED PROTEIN-LIKE PROTEIN"/>
    <property type="match status" value="1"/>
</dbReference>
<dbReference type="PROSITE" id="PS51318">
    <property type="entry name" value="TAT"/>
    <property type="match status" value="1"/>
</dbReference>
<feature type="compositionally biased region" description="Basic and acidic residues" evidence="1">
    <location>
        <begin position="728"/>
        <end position="738"/>
    </location>
</feature>
<dbReference type="RefSeq" id="WP_214153171.1">
    <property type="nucleotide sequence ID" value="NZ_JAHBAY010000001.1"/>
</dbReference>
<evidence type="ECO:0000313" key="4">
    <source>
        <dbReference type="EMBL" id="MBT0767297.1"/>
    </source>
</evidence>
<feature type="region of interest" description="Disordered" evidence="1">
    <location>
        <begin position="663"/>
        <end position="770"/>
    </location>
</feature>
<feature type="compositionally biased region" description="Acidic residues" evidence="1">
    <location>
        <begin position="739"/>
        <end position="749"/>
    </location>
</feature>
<evidence type="ECO:0000256" key="3">
    <source>
        <dbReference type="SAM" id="SignalP"/>
    </source>
</evidence>
<proteinExistence type="predicted"/>
<evidence type="ECO:0000256" key="1">
    <source>
        <dbReference type="SAM" id="MobiDB-lite"/>
    </source>
</evidence>
<dbReference type="EMBL" id="JAHBAY010000001">
    <property type="protein sequence ID" value="MBT0767297.1"/>
    <property type="molecule type" value="Genomic_DNA"/>
</dbReference>
<evidence type="ECO:0000313" key="5">
    <source>
        <dbReference type="Proteomes" id="UP001197247"/>
    </source>
</evidence>
<gene>
    <name evidence="4" type="ORF">KIH74_00060</name>
</gene>
<keyword evidence="2" id="KW-0472">Membrane</keyword>
<accession>A0ABS5T8D1</accession>
<organism evidence="4 5">
    <name type="scientific">Kineosporia corallincola</name>
    <dbReference type="NCBI Taxonomy" id="2835133"/>
    <lineage>
        <taxon>Bacteria</taxon>
        <taxon>Bacillati</taxon>
        <taxon>Actinomycetota</taxon>
        <taxon>Actinomycetes</taxon>
        <taxon>Kineosporiales</taxon>
        <taxon>Kineosporiaceae</taxon>
        <taxon>Kineosporia</taxon>
    </lineage>
</organism>
<feature type="transmembrane region" description="Helical" evidence="2">
    <location>
        <begin position="462"/>
        <end position="480"/>
    </location>
</feature>
<dbReference type="Proteomes" id="UP001197247">
    <property type="component" value="Unassembled WGS sequence"/>
</dbReference>
<dbReference type="InterPro" id="IPR006311">
    <property type="entry name" value="TAT_signal"/>
</dbReference>
<keyword evidence="2" id="KW-0812">Transmembrane</keyword>
<sequence>MKRRRRVVVTALAALALVVAGAVAAPAALASSAAGSGGTAAARSGTVQTASYGSASSGSTTAAPAVPFVDCTEAPVPEVPGRGVVGFFEDPPETLPADEDPFADNAKVSIYEVYGYAGVRWNTYDLGCGSDIVRNPDASIGTAIGNWILEVPTTMVAATGAVLDAAFSPDFLGVFDPLITNVVDTLQHTVFERWAFVVVAALGLLLIWRSRHAALASSAGAIGWALLVMVMVTMVFRWPLVAGHAADQTVATTLSAVSSGLNGRAEDGSSDAGTEATSGMHQALLYESWLGGTFGSTDSDVAKEYGPVIFDATALTWREAAIMESDPQQGQKIIKQKQEKFEEAADKIKSADPDAYEYLTGKRSDSRVGYAMLALIATLCTVPFLFVAGLLVLGALIIVRFGVMLFPAFATLGMFPTMRTLVTGIGSTVAAALINAMVFGIGASVTVLGMGVLLSPTSGTPGWLSVILMLLLTIVMWVALRPFRRLTQMVSSRENHFATAAGGVSTTARGAARTSSRILTGALSTFLGVSAAQRANPAAALAQAQAAEGQAPQRIEGISNYPVPVAEGAAPATGQAVVAEAGQQPSALANAITVNAGQVTVVRGQAAGQTAARGEAGAAPAPAEGEIYAPVAGGSRVESATVSNGSGAGRAATRAAARAALSGFGGPAEGGSAPAGRDETAGRLESGGSPFSGGGRPGSRREFAAEPPVPVGGDGWRPQDDGAPVVRPGDRGFQRLESEPADTFDSELDDVFRPHRSSSDSDTEDHARQR</sequence>
<keyword evidence="2" id="KW-1133">Transmembrane helix</keyword>
<dbReference type="PANTHER" id="PTHR12460">
    <property type="entry name" value="CYCLIN-DEPENDENT KINASE INHIBITOR-RELATED PROTEIN"/>
    <property type="match status" value="1"/>
</dbReference>
<feature type="chain" id="PRO_5046347209" description="TrbL/VirB6 plasmid conjugal transfer protein" evidence="3">
    <location>
        <begin position="25"/>
        <end position="770"/>
    </location>
</feature>
<feature type="compositionally biased region" description="Basic and acidic residues" evidence="1">
    <location>
        <begin position="750"/>
        <end position="770"/>
    </location>
</feature>
<feature type="transmembrane region" description="Helical" evidence="2">
    <location>
        <begin position="215"/>
        <end position="236"/>
    </location>
</feature>
<evidence type="ECO:0008006" key="6">
    <source>
        <dbReference type="Google" id="ProtNLM"/>
    </source>
</evidence>